<dbReference type="Proteomes" id="UP000887116">
    <property type="component" value="Unassembled WGS sequence"/>
</dbReference>
<organism evidence="1 2">
    <name type="scientific">Trichonephila clavata</name>
    <name type="common">Joro spider</name>
    <name type="synonym">Nephila clavata</name>
    <dbReference type="NCBI Taxonomy" id="2740835"/>
    <lineage>
        <taxon>Eukaryota</taxon>
        <taxon>Metazoa</taxon>
        <taxon>Ecdysozoa</taxon>
        <taxon>Arthropoda</taxon>
        <taxon>Chelicerata</taxon>
        <taxon>Arachnida</taxon>
        <taxon>Araneae</taxon>
        <taxon>Araneomorphae</taxon>
        <taxon>Entelegynae</taxon>
        <taxon>Araneoidea</taxon>
        <taxon>Nephilidae</taxon>
        <taxon>Trichonephila</taxon>
    </lineage>
</organism>
<dbReference type="SUPFAM" id="SSF51556">
    <property type="entry name" value="Metallo-dependent hydrolases"/>
    <property type="match status" value="1"/>
</dbReference>
<comment type="caution">
    <text evidence="1">The sequence shown here is derived from an EMBL/GenBank/DDBJ whole genome shotgun (WGS) entry which is preliminary data.</text>
</comment>
<dbReference type="Gene3D" id="3.20.20.140">
    <property type="entry name" value="Metal-dependent hydrolases"/>
    <property type="match status" value="1"/>
</dbReference>
<accession>A0A8X6HBZ0</accession>
<reference evidence="1" key="1">
    <citation type="submission" date="2020-07" db="EMBL/GenBank/DDBJ databases">
        <title>Multicomponent nature underlies the extraordinary mechanical properties of spider dragline silk.</title>
        <authorList>
            <person name="Kono N."/>
            <person name="Nakamura H."/>
            <person name="Mori M."/>
            <person name="Yoshida Y."/>
            <person name="Ohtoshi R."/>
            <person name="Malay A.D."/>
            <person name="Moran D.A.P."/>
            <person name="Tomita M."/>
            <person name="Numata K."/>
            <person name="Arakawa K."/>
        </authorList>
    </citation>
    <scope>NUCLEOTIDE SEQUENCE</scope>
</reference>
<dbReference type="AlphaFoldDB" id="A0A8X6HBZ0"/>
<dbReference type="EMBL" id="BMAO01037641">
    <property type="protein sequence ID" value="GFR19160.1"/>
    <property type="molecule type" value="Genomic_DNA"/>
</dbReference>
<proteinExistence type="predicted"/>
<sequence>MRDKERYRRFLRIIGEQWWLDISYQVQIKRRIKAQRCVFSSARTSSFREERKMEGWKKCSDPSKTPKFRVELHVHLEGAIRPETLWKLSQRKGHFQHRSLEALRRACITECPSDLPTFLKPIAEYLPLVA</sequence>
<evidence type="ECO:0008006" key="3">
    <source>
        <dbReference type="Google" id="ProtNLM"/>
    </source>
</evidence>
<dbReference type="OrthoDB" id="8300218at2759"/>
<dbReference type="InterPro" id="IPR032466">
    <property type="entry name" value="Metal_Hydrolase"/>
</dbReference>
<evidence type="ECO:0000313" key="1">
    <source>
        <dbReference type="EMBL" id="GFR19160.1"/>
    </source>
</evidence>
<protein>
    <recommendedName>
        <fullName evidence="3">Adenosine deaminase</fullName>
    </recommendedName>
</protein>
<gene>
    <name evidence="1" type="ORF">TNCT_285621</name>
</gene>
<evidence type="ECO:0000313" key="2">
    <source>
        <dbReference type="Proteomes" id="UP000887116"/>
    </source>
</evidence>
<name>A0A8X6HBZ0_TRICU</name>
<keyword evidence="2" id="KW-1185">Reference proteome</keyword>